<reference evidence="1 2" key="1">
    <citation type="submission" date="2019-12" db="EMBL/GenBank/DDBJ databases">
        <authorList>
            <person name="Alioto T."/>
            <person name="Alioto T."/>
            <person name="Gomez Garrido J."/>
        </authorList>
    </citation>
    <scope>NUCLEOTIDE SEQUENCE [LARGE SCALE GENOMIC DNA]</scope>
</reference>
<gene>
    <name evidence="1" type="ORF">OLEA9_A089261</name>
</gene>
<keyword evidence="2" id="KW-1185">Reference proteome</keyword>
<organism evidence="1 2">
    <name type="scientific">Olea europaea subsp. europaea</name>
    <dbReference type="NCBI Taxonomy" id="158383"/>
    <lineage>
        <taxon>Eukaryota</taxon>
        <taxon>Viridiplantae</taxon>
        <taxon>Streptophyta</taxon>
        <taxon>Embryophyta</taxon>
        <taxon>Tracheophyta</taxon>
        <taxon>Spermatophyta</taxon>
        <taxon>Magnoliopsida</taxon>
        <taxon>eudicotyledons</taxon>
        <taxon>Gunneridae</taxon>
        <taxon>Pentapetalae</taxon>
        <taxon>asterids</taxon>
        <taxon>lamiids</taxon>
        <taxon>Lamiales</taxon>
        <taxon>Oleaceae</taxon>
        <taxon>Oleeae</taxon>
        <taxon>Olea</taxon>
    </lineage>
</organism>
<name>A0A8S0P852_OLEEU</name>
<dbReference type="EMBL" id="CACTIH010000005">
    <property type="protein sequence ID" value="CAA2933618.1"/>
    <property type="molecule type" value="Genomic_DNA"/>
</dbReference>
<comment type="caution">
    <text evidence="1">The sequence shown here is derived from an EMBL/GenBank/DDBJ whole genome shotgun (WGS) entry which is preliminary data.</text>
</comment>
<protein>
    <submittedName>
        <fullName evidence="1">Uncharacterized protein</fullName>
    </submittedName>
</protein>
<dbReference type="Gramene" id="OE9A089261T1">
    <property type="protein sequence ID" value="OE9A089261C1"/>
    <property type="gene ID" value="OE9A089261"/>
</dbReference>
<proteinExistence type="predicted"/>
<evidence type="ECO:0000313" key="1">
    <source>
        <dbReference type="EMBL" id="CAA2933618.1"/>
    </source>
</evidence>
<accession>A0A8S0P852</accession>
<dbReference type="Proteomes" id="UP000594638">
    <property type="component" value="Unassembled WGS sequence"/>
</dbReference>
<evidence type="ECO:0000313" key="2">
    <source>
        <dbReference type="Proteomes" id="UP000594638"/>
    </source>
</evidence>
<dbReference type="AlphaFoldDB" id="A0A8S0P852"/>
<sequence>MQRRQHQRDQESLRSVTHETPNHCMFIGETIDLRVEAPTLELHKAPVATSMQSTLKREMMEMAQNHLLQIGKRKELHVGSCCVASHVGTSTSPCRQAPFVADRRVQLLIGVKQ</sequence>